<name>A0AAV5UW08_9BILA</name>
<feature type="non-terminal residue" evidence="1">
    <location>
        <position position="1"/>
    </location>
</feature>
<sequence>DGDRVPDIIRCAEQIKAHLNRVKNHIMCAGRFPSDIARLTEQLQTPEALTVRDFALATHGFGPLAVAAVIECLMQIIYYLQAIKLNEEEKESLLIPLSIPSQTIDLSGSFNDSGLGSSFNSTPSNSPVVNSRR</sequence>
<proteinExistence type="predicted"/>
<evidence type="ECO:0000313" key="1">
    <source>
        <dbReference type="EMBL" id="GMT10348.1"/>
    </source>
</evidence>
<dbReference type="EMBL" id="BTSY01000001">
    <property type="protein sequence ID" value="GMT10348.1"/>
    <property type="molecule type" value="Genomic_DNA"/>
</dbReference>
<dbReference type="AlphaFoldDB" id="A0AAV5UW08"/>
<accession>A0AAV5UW08</accession>
<evidence type="ECO:0000313" key="2">
    <source>
        <dbReference type="Proteomes" id="UP001432322"/>
    </source>
</evidence>
<reference evidence="1" key="1">
    <citation type="submission" date="2023-10" db="EMBL/GenBank/DDBJ databases">
        <title>Genome assembly of Pristionchus species.</title>
        <authorList>
            <person name="Yoshida K."/>
            <person name="Sommer R.J."/>
        </authorList>
    </citation>
    <scope>NUCLEOTIDE SEQUENCE</scope>
    <source>
        <strain evidence="1">RS5133</strain>
    </source>
</reference>
<organism evidence="1 2">
    <name type="scientific">Pristionchus fissidentatus</name>
    <dbReference type="NCBI Taxonomy" id="1538716"/>
    <lineage>
        <taxon>Eukaryota</taxon>
        <taxon>Metazoa</taxon>
        <taxon>Ecdysozoa</taxon>
        <taxon>Nematoda</taxon>
        <taxon>Chromadorea</taxon>
        <taxon>Rhabditida</taxon>
        <taxon>Rhabditina</taxon>
        <taxon>Diplogasteromorpha</taxon>
        <taxon>Diplogasteroidea</taxon>
        <taxon>Neodiplogasteridae</taxon>
        <taxon>Pristionchus</taxon>
    </lineage>
</organism>
<comment type="caution">
    <text evidence="1">The sequence shown here is derived from an EMBL/GenBank/DDBJ whole genome shotgun (WGS) entry which is preliminary data.</text>
</comment>
<dbReference type="Proteomes" id="UP001432322">
    <property type="component" value="Unassembled WGS sequence"/>
</dbReference>
<keyword evidence="2" id="KW-1185">Reference proteome</keyword>
<protein>
    <submittedName>
        <fullName evidence="1">Uncharacterized protein</fullName>
    </submittedName>
</protein>
<gene>
    <name evidence="1" type="ORF">PFISCL1PPCAC_1645</name>
</gene>
<feature type="non-terminal residue" evidence="1">
    <location>
        <position position="133"/>
    </location>
</feature>